<evidence type="ECO:0000256" key="4">
    <source>
        <dbReference type="ARBA" id="ARBA00023027"/>
    </source>
</evidence>
<comment type="pathway">
    <text evidence="1">Amino-acid degradation; L-proline degradation into L-glutamate; L-glutamate from L-proline: step 2/2.</text>
</comment>
<keyword evidence="3" id="KW-0560">Oxidoreductase</keyword>
<dbReference type="AlphaFoldDB" id="A0A6J6GD02"/>
<dbReference type="InterPro" id="IPR016162">
    <property type="entry name" value="Ald_DH_N"/>
</dbReference>
<dbReference type="PANTHER" id="PTHR42862">
    <property type="entry name" value="DELTA-1-PYRROLINE-5-CARBOXYLATE DEHYDROGENASE 1, ISOFORM A-RELATED"/>
    <property type="match status" value="1"/>
</dbReference>
<dbReference type="InterPro" id="IPR016161">
    <property type="entry name" value="Ald_DH/histidinol_DH"/>
</dbReference>
<feature type="domain" description="Aldehyde dehydrogenase" evidence="6">
    <location>
        <begin position="1"/>
        <end position="268"/>
    </location>
</feature>
<accession>A0A6J6GD02</accession>
<evidence type="ECO:0000256" key="1">
    <source>
        <dbReference type="ARBA" id="ARBA00004786"/>
    </source>
</evidence>
<evidence type="ECO:0000259" key="6">
    <source>
        <dbReference type="Pfam" id="PF00171"/>
    </source>
</evidence>
<dbReference type="PANTHER" id="PTHR42862:SF1">
    <property type="entry name" value="DELTA-1-PYRROLINE-5-CARBOXYLATE DEHYDROGENASE 2, ISOFORM A-RELATED"/>
    <property type="match status" value="1"/>
</dbReference>
<proteinExistence type="predicted"/>
<dbReference type="Gene3D" id="3.40.605.10">
    <property type="entry name" value="Aldehyde Dehydrogenase, Chain A, domain 1"/>
    <property type="match status" value="1"/>
</dbReference>
<dbReference type="GO" id="GO:0003842">
    <property type="term" value="F:L-glutamate gamma-semialdehyde dehydrogenase activity"/>
    <property type="evidence" value="ECO:0007669"/>
    <property type="project" value="UniProtKB-EC"/>
</dbReference>
<dbReference type="PROSITE" id="PS00070">
    <property type="entry name" value="ALDEHYDE_DEHYDR_CYS"/>
    <property type="match status" value="1"/>
</dbReference>
<dbReference type="Pfam" id="PF00171">
    <property type="entry name" value="Aldedh"/>
    <property type="match status" value="1"/>
</dbReference>
<reference evidence="7" key="1">
    <citation type="submission" date="2020-05" db="EMBL/GenBank/DDBJ databases">
        <authorList>
            <person name="Chiriac C."/>
            <person name="Salcher M."/>
            <person name="Ghai R."/>
            <person name="Kavagutti S V."/>
        </authorList>
    </citation>
    <scope>NUCLEOTIDE SEQUENCE</scope>
</reference>
<evidence type="ECO:0000313" key="7">
    <source>
        <dbReference type="EMBL" id="CAB4599101.1"/>
    </source>
</evidence>
<evidence type="ECO:0000256" key="2">
    <source>
        <dbReference type="ARBA" id="ARBA00012884"/>
    </source>
</evidence>
<comment type="catalytic activity">
    <reaction evidence="5">
        <text>L-glutamate 5-semialdehyde + NAD(+) + H2O = L-glutamate + NADH + 2 H(+)</text>
        <dbReference type="Rhea" id="RHEA:30235"/>
        <dbReference type="ChEBI" id="CHEBI:15377"/>
        <dbReference type="ChEBI" id="CHEBI:15378"/>
        <dbReference type="ChEBI" id="CHEBI:29985"/>
        <dbReference type="ChEBI" id="CHEBI:57540"/>
        <dbReference type="ChEBI" id="CHEBI:57945"/>
        <dbReference type="ChEBI" id="CHEBI:58066"/>
        <dbReference type="EC" id="1.2.1.88"/>
    </reaction>
</comment>
<dbReference type="InterPro" id="IPR015590">
    <property type="entry name" value="Aldehyde_DH_dom"/>
</dbReference>
<dbReference type="SUPFAM" id="SSF53720">
    <property type="entry name" value="ALDH-like"/>
    <property type="match status" value="1"/>
</dbReference>
<dbReference type="GO" id="GO:0010133">
    <property type="term" value="P:L-proline catabolic process to L-glutamate"/>
    <property type="evidence" value="ECO:0007669"/>
    <property type="project" value="TreeGrafter"/>
</dbReference>
<keyword evidence="4" id="KW-0520">NAD</keyword>
<dbReference type="InterPro" id="IPR016163">
    <property type="entry name" value="Ald_DH_C"/>
</dbReference>
<dbReference type="InterPro" id="IPR016160">
    <property type="entry name" value="Ald_DH_CS_CYS"/>
</dbReference>
<sequence>MPRDVLYSVQLSEREFGQQLISDPRVNQVILTGGFETAQLFRQFRPDLHLLAETSGKNAIVITESGDLDLAAKDLAQSAFGHAGQKCSAASIGILVGGVATSERFHRQLLDATESMVVAWPTNPESRIGPVIEPANGKLLTALTTLNKGEKWLREPRQLDDTGQLWSPGIRTGVRPGSSTHLIEFFGPHLSLMAARSLDHAVEIQNHVDYGLTAGLHSLNADEVAFWLDRVAAGNVYINRGITGAIVRRQPFGGWKKSAIGPGTKAGGPNYLFGLGRWSKSSSEPTTAVLDTTVKDLLLIAKAHVSTSDYDELFRSACNDEVAMVEHFGQSHDESQLESERNVLRYVPSGCVLYLGPDATPFEWWRSLIAWVRTPGNELGYAVDIPVGLNSTLGLHNKTLLPINEGDLLAEIQHGHDPRVRVVGATAEFHNTHGRGDVTLAMYDQPVTEAGRIELLPYFKEQAISITAHRFGNPVPWVTELAV</sequence>
<evidence type="ECO:0000256" key="5">
    <source>
        <dbReference type="ARBA" id="ARBA00048142"/>
    </source>
</evidence>
<dbReference type="InterPro" id="IPR029510">
    <property type="entry name" value="Ald_DH_CS_GLU"/>
</dbReference>
<dbReference type="GO" id="GO:0009898">
    <property type="term" value="C:cytoplasmic side of plasma membrane"/>
    <property type="evidence" value="ECO:0007669"/>
    <property type="project" value="TreeGrafter"/>
</dbReference>
<dbReference type="PROSITE" id="PS00687">
    <property type="entry name" value="ALDEHYDE_DEHYDR_GLU"/>
    <property type="match status" value="1"/>
</dbReference>
<gene>
    <name evidence="7" type="ORF">UFOPK1788_00978</name>
</gene>
<dbReference type="Gene3D" id="3.40.309.10">
    <property type="entry name" value="Aldehyde Dehydrogenase, Chain A, domain 2"/>
    <property type="match status" value="1"/>
</dbReference>
<dbReference type="InterPro" id="IPR050485">
    <property type="entry name" value="Proline_metab_enzyme"/>
</dbReference>
<dbReference type="EMBL" id="CAEZUE010000148">
    <property type="protein sequence ID" value="CAB4599101.1"/>
    <property type="molecule type" value="Genomic_DNA"/>
</dbReference>
<name>A0A6J6GD02_9ZZZZ</name>
<evidence type="ECO:0000256" key="3">
    <source>
        <dbReference type="ARBA" id="ARBA00023002"/>
    </source>
</evidence>
<protein>
    <recommendedName>
        <fullName evidence="2">L-glutamate gamma-semialdehyde dehydrogenase</fullName>
        <ecNumber evidence="2">1.2.1.88</ecNumber>
    </recommendedName>
</protein>
<organism evidence="7">
    <name type="scientific">freshwater metagenome</name>
    <dbReference type="NCBI Taxonomy" id="449393"/>
    <lineage>
        <taxon>unclassified sequences</taxon>
        <taxon>metagenomes</taxon>
        <taxon>ecological metagenomes</taxon>
    </lineage>
</organism>
<dbReference type="EC" id="1.2.1.88" evidence="2"/>